<dbReference type="OrthoDB" id="10069473at2759"/>
<evidence type="ECO:0000256" key="1">
    <source>
        <dbReference type="ARBA" id="ARBA00022481"/>
    </source>
</evidence>
<dbReference type="FunFam" id="1.25.40.90:FF:000020">
    <property type="entry name" value="regulation of nuclear pre-mRNA domain-containing protein 2 isoform X1"/>
    <property type="match status" value="1"/>
</dbReference>
<evidence type="ECO:0000256" key="3">
    <source>
        <dbReference type="ARBA" id="ARBA00022990"/>
    </source>
</evidence>
<proteinExistence type="predicted"/>
<keyword evidence="1" id="KW-0488">Methylation</keyword>
<protein>
    <recommendedName>
        <fullName evidence="5">Regulation of nuclear pre-mRNA domain-containing protein 2</fullName>
    </recommendedName>
</protein>
<evidence type="ECO:0000313" key="9">
    <source>
        <dbReference type="EMBL" id="RLU14989.1"/>
    </source>
</evidence>
<dbReference type="CDD" id="cd16981">
    <property type="entry name" value="CID_RPRD_like"/>
    <property type="match status" value="1"/>
</dbReference>
<evidence type="ECO:0000256" key="5">
    <source>
        <dbReference type="ARBA" id="ARBA00067342"/>
    </source>
</evidence>
<accession>A0A3L8D419</accession>
<dbReference type="PANTHER" id="PTHR12460">
    <property type="entry name" value="CYCLIN-DEPENDENT KINASE INHIBITOR-RELATED PROTEIN"/>
    <property type="match status" value="1"/>
</dbReference>
<dbReference type="EMBL" id="QOIP01000014">
    <property type="protein sequence ID" value="RLU14989.1"/>
    <property type="molecule type" value="Genomic_DNA"/>
</dbReference>
<dbReference type="InterPro" id="IPR008942">
    <property type="entry name" value="ENTH_VHS"/>
</dbReference>
<evidence type="ECO:0000259" key="8">
    <source>
        <dbReference type="PROSITE" id="PS51391"/>
    </source>
</evidence>
<dbReference type="AlphaFoldDB" id="A0A3L8D419"/>
<dbReference type="Gene3D" id="1.25.40.90">
    <property type="match status" value="1"/>
</dbReference>
<name>A0A3L8D419_OOCBI</name>
<feature type="domain" description="CID" evidence="8">
    <location>
        <begin position="3"/>
        <end position="132"/>
    </location>
</feature>
<gene>
    <name evidence="9" type="ORF">DMN91_012876</name>
</gene>
<feature type="region of interest" description="Disordered" evidence="7">
    <location>
        <begin position="275"/>
        <end position="299"/>
    </location>
</feature>
<dbReference type="Proteomes" id="UP000279307">
    <property type="component" value="Chromosome 14"/>
</dbReference>
<keyword evidence="2" id="KW-0597">Phosphoprotein</keyword>
<keyword evidence="3" id="KW-0007">Acetylation</keyword>
<keyword evidence="6" id="KW-0175">Coiled coil</keyword>
<evidence type="ECO:0000256" key="4">
    <source>
        <dbReference type="ARBA" id="ARBA00062892"/>
    </source>
</evidence>
<evidence type="ECO:0000256" key="2">
    <source>
        <dbReference type="ARBA" id="ARBA00022553"/>
    </source>
</evidence>
<dbReference type="PANTHER" id="PTHR12460:SF40">
    <property type="entry name" value="REGULATION OF NUCLEAR PRE-MRNA DOMAIN-CONTAINING PROTEIN 2"/>
    <property type="match status" value="1"/>
</dbReference>
<dbReference type="PROSITE" id="PS51391">
    <property type="entry name" value="CID"/>
    <property type="match status" value="1"/>
</dbReference>
<sequence>MTSSDFDVEFFERKLYTLKDSQESIQGLSAWCLERRQHHKKIVATWLQVLKKVKVEHRLTLFYLANDVIQYSKRKNFEFVESWGTTLQRATTMVRDEKVKHRILRIFKIWDQRQIYDEEFLADLSGLISAAPKKKLEPQPAGPPEEFQAALLISTMRSCATLEQATDARLRDLRESNIDIESAEELRASLKDRRRVEDAEKEIDLVARNVENYVRAIEAELRERRQVLELLEQADQFYETQRGEVKIVTNAYRNFGSRVKNLKKKLDELLPTFVSPIPSPDVNAPSPSPDSDIELPGDEAQVTNNQSGLIDVAPPSLYGSYPHEYDALPVPAPEMVQGNETTDFTNNFPSFMGGNVDFSNMVRSSNTHIIS</sequence>
<dbReference type="GO" id="GO:0031124">
    <property type="term" value="P:mRNA 3'-end processing"/>
    <property type="evidence" value="ECO:0007669"/>
    <property type="project" value="TreeGrafter"/>
</dbReference>
<feature type="coiled-coil region" evidence="6">
    <location>
        <begin position="173"/>
        <end position="234"/>
    </location>
</feature>
<comment type="subunit">
    <text evidence="4">Associates with the RNA polymerase II complex.</text>
</comment>
<comment type="caution">
    <text evidence="9">The sequence shown here is derived from an EMBL/GenBank/DDBJ whole genome shotgun (WGS) entry which is preliminary data.</text>
</comment>
<dbReference type="InterPro" id="IPR006569">
    <property type="entry name" value="CID_dom"/>
</dbReference>
<evidence type="ECO:0000256" key="6">
    <source>
        <dbReference type="SAM" id="Coils"/>
    </source>
</evidence>
<dbReference type="SMART" id="SM00582">
    <property type="entry name" value="RPR"/>
    <property type="match status" value="1"/>
</dbReference>
<dbReference type="GO" id="GO:0000993">
    <property type="term" value="F:RNA polymerase II complex binding"/>
    <property type="evidence" value="ECO:0007669"/>
    <property type="project" value="TreeGrafter"/>
</dbReference>
<organism evidence="9">
    <name type="scientific">Ooceraea biroi</name>
    <name type="common">Clonal raider ant</name>
    <name type="synonym">Cerapachys biroi</name>
    <dbReference type="NCBI Taxonomy" id="2015173"/>
    <lineage>
        <taxon>Eukaryota</taxon>
        <taxon>Metazoa</taxon>
        <taxon>Ecdysozoa</taxon>
        <taxon>Arthropoda</taxon>
        <taxon>Hexapoda</taxon>
        <taxon>Insecta</taxon>
        <taxon>Pterygota</taxon>
        <taxon>Neoptera</taxon>
        <taxon>Endopterygota</taxon>
        <taxon>Hymenoptera</taxon>
        <taxon>Apocrita</taxon>
        <taxon>Aculeata</taxon>
        <taxon>Formicoidea</taxon>
        <taxon>Formicidae</taxon>
        <taxon>Dorylinae</taxon>
        <taxon>Ooceraea</taxon>
    </lineage>
</organism>
<dbReference type="Pfam" id="PF04818">
    <property type="entry name" value="CID"/>
    <property type="match status" value="1"/>
</dbReference>
<reference evidence="9" key="1">
    <citation type="journal article" date="2018" name="Genome Res.">
        <title>The genomic architecture and molecular evolution of ant odorant receptors.</title>
        <authorList>
            <person name="McKenzie S.K."/>
            <person name="Kronauer D.J.C."/>
        </authorList>
    </citation>
    <scope>NUCLEOTIDE SEQUENCE [LARGE SCALE GENOMIC DNA]</scope>
    <source>
        <strain evidence="9">Clonal line C1</strain>
    </source>
</reference>
<reference evidence="9" key="2">
    <citation type="submission" date="2018-07" db="EMBL/GenBank/DDBJ databases">
        <authorList>
            <person name="Mckenzie S.K."/>
            <person name="Kronauer D.J.C."/>
        </authorList>
    </citation>
    <scope>NUCLEOTIDE SEQUENCE</scope>
    <source>
        <strain evidence="9">Clonal line C1</strain>
    </source>
</reference>
<dbReference type="Gene3D" id="6.10.250.2560">
    <property type="match status" value="1"/>
</dbReference>
<evidence type="ECO:0000256" key="7">
    <source>
        <dbReference type="SAM" id="MobiDB-lite"/>
    </source>
</evidence>
<dbReference type="SUPFAM" id="SSF48464">
    <property type="entry name" value="ENTH/VHS domain"/>
    <property type="match status" value="1"/>
</dbReference>